<dbReference type="EMBL" id="FWWU01000006">
    <property type="protein sequence ID" value="SMB83124.1"/>
    <property type="molecule type" value="Genomic_DNA"/>
</dbReference>
<dbReference type="OrthoDB" id="9798208at2"/>
<dbReference type="PANTHER" id="PTHR43240">
    <property type="entry name" value="1,4-DIHYDROXY-2-NAPHTHOYL-COA THIOESTERASE 1"/>
    <property type="match status" value="1"/>
</dbReference>
<dbReference type="Proteomes" id="UP000192582">
    <property type="component" value="Unassembled WGS sequence"/>
</dbReference>
<dbReference type="GO" id="GO:0005829">
    <property type="term" value="C:cytosol"/>
    <property type="evidence" value="ECO:0007669"/>
    <property type="project" value="TreeGrafter"/>
</dbReference>
<dbReference type="STRING" id="695939.SAMN00790413_04271"/>
<evidence type="ECO:0000313" key="4">
    <source>
        <dbReference type="EMBL" id="SMB83124.1"/>
    </source>
</evidence>
<reference evidence="4 5" key="1">
    <citation type="submission" date="2017-04" db="EMBL/GenBank/DDBJ databases">
        <authorList>
            <person name="Afonso C.L."/>
            <person name="Miller P.J."/>
            <person name="Scott M.A."/>
            <person name="Spackman E."/>
            <person name="Goraichik I."/>
            <person name="Dimitrov K.M."/>
            <person name="Suarez D.L."/>
            <person name="Swayne D.E."/>
        </authorList>
    </citation>
    <scope>NUCLEOTIDE SEQUENCE [LARGE SCALE GENOMIC DNA]</scope>
    <source>
        <strain evidence="4 5">KR-140</strain>
    </source>
</reference>
<keyword evidence="2" id="KW-0378">Hydrolase</keyword>
<protein>
    <submittedName>
        <fullName evidence="4">Uncharacterized domain 1-containing protein</fullName>
    </submittedName>
</protein>
<comment type="similarity">
    <text evidence="1">Belongs to the thioesterase PaaI family.</text>
</comment>
<sequence>MNTSLAQLSEHARGALPDHLGIEILEAGSERVVARMPVERRVHQPFGVLHGGASVVLAETAASVGAHLSVAARGMTAVGLEINANHLRAVRSGFVTATATPIHQGRTTQVWQIEIVDEQGRGVCASRCTLAVIPASTPPL</sequence>
<dbReference type="RefSeq" id="WP_084046381.1">
    <property type="nucleotide sequence ID" value="NZ_FWWU01000006.1"/>
</dbReference>
<gene>
    <name evidence="4" type="ORF">SAMN00790413_04271</name>
</gene>
<dbReference type="InterPro" id="IPR029069">
    <property type="entry name" value="HotDog_dom_sf"/>
</dbReference>
<accession>A0A1W1UR00</accession>
<dbReference type="AlphaFoldDB" id="A0A1W1UR00"/>
<dbReference type="InterPro" id="IPR003736">
    <property type="entry name" value="PAAI_dom"/>
</dbReference>
<keyword evidence="5" id="KW-1185">Reference proteome</keyword>
<evidence type="ECO:0000256" key="1">
    <source>
        <dbReference type="ARBA" id="ARBA00008324"/>
    </source>
</evidence>
<dbReference type="SUPFAM" id="SSF54637">
    <property type="entry name" value="Thioesterase/thiol ester dehydrase-isomerase"/>
    <property type="match status" value="1"/>
</dbReference>
<name>A0A1W1UR00_9DEIO</name>
<dbReference type="Pfam" id="PF03061">
    <property type="entry name" value="4HBT"/>
    <property type="match status" value="1"/>
</dbReference>
<evidence type="ECO:0000259" key="3">
    <source>
        <dbReference type="Pfam" id="PF03061"/>
    </source>
</evidence>
<evidence type="ECO:0000256" key="2">
    <source>
        <dbReference type="ARBA" id="ARBA00022801"/>
    </source>
</evidence>
<dbReference type="InterPro" id="IPR006683">
    <property type="entry name" value="Thioestr_dom"/>
</dbReference>
<proteinExistence type="inferred from homology"/>
<feature type="domain" description="Thioesterase" evidence="3">
    <location>
        <begin position="46"/>
        <end position="124"/>
    </location>
</feature>
<dbReference type="GO" id="GO:0061522">
    <property type="term" value="F:1,4-dihydroxy-2-naphthoyl-CoA thioesterase activity"/>
    <property type="evidence" value="ECO:0007669"/>
    <property type="project" value="TreeGrafter"/>
</dbReference>
<dbReference type="NCBIfam" id="TIGR00369">
    <property type="entry name" value="unchar_dom_1"/>
    <property type="match status" value="1"/>
</dbReference>
<dbReference type="PANTHER" id="PTHR43240:SF5">
    <property type="entry name" value="1,4-DIHYDROXY-2-NAPHTHOYL-COA THIOESTERASE 1"/>
    <property type="match status" value="1"/>
</dbReference>
<dbReference type="Gene3D" id="3.10.129.10">
    <property type="entry name" value="Hotdog Thioesterase"/>
    <property type="match status" value="1"/>
</dbReference>
<organism evidence="4 5">
    <name type="scientific">Deinococcus hopiensis KR-140</name>
    <dbReference type="NCBI Taxonomy" id="695939"/>
    <lineage>
        <taxon>Bacteria</taxon>
        <taxon>Thermotogati</taxon>
        <taxon>Deinococcota</taxon>
        <taxon>Deinococci</taxon>
        <taxon>Deinococcales</taxon>
        <taxon>Deinococcaceae</taxon>
        <taxon>Deinococcus</taxon>
    </lineage>
</organism>
<evidence type="ECO:0000313" key="5">
    <source>
        <dbReference type="Proteomes" id="UP000192582"/>
    </source>
</evidence>
<dbReference type="CDD" id="cd03443">
    <property type="entry name" value="PaaI_thioesterase"/>
    <property type="match status" value="1"/>
</dbReference>